<name>A0A841TRX2_9BACL</name>
<gene>
    <name evidence="2" type="ORF">H7B90_05755</name>
</gene>
<keyword evidence="3" id="KW-1185">Reference proteome</keyword>
<dbReference type="Proteomes" id="UP000553776">
    <property type="component" value="Unassembled WGS sequence"/>
</dbReference>
<evidence type="ECO:0000313" key="2">
    <source>
        <dbReference type="EMBL" id="MBB6690905.1"/>
    </source>
</evidence>
<dbReference type="Gene3D" id="3.30.300.210">
    <property type="entry name" value="Nutrient germinant receptor protein C, domain 3"/>
    <property type="match status" value="1"/>
</dbReference>
<evidence type="ECO:0000313" key="3">
    <source>
        <dbReference type="Proteomes" id="UP000553776"/>
    </source>
</evidence>
<protein>
    <recommendedName>
        <fullName evidence="1">Spore germination GerAC-like C-terminal domain-containing protein</fullName>
    </recommendedName>
</protein>
<dbReference type="AlphaFoldDB" id="A0A841TRX2"/>
<feature type="domain" description="Spore germination GerAC-like C-terminal" evidence="1">
    <location>
        <begin position="43"/>
        <end position="109"/>
    </location>
</feature>
<dbReference type="EMBL" id="JACJVR010000019">
    <property type="protein sequence ID" value="MBB6690905.1"/>
    <property type="molecule type" value="Genomic_DNA"/>
</dbReference>
<sequence>MLRGRPPSLIFTEAAPEATSLSPRWPSSNKASWRTSWKRRTPKIGREVERRLQEGIAVLKREKLDALGIGTQIYRRNPKLWRRLEPDWDDRFARIRFQVRVEVRMLSTGLNVGTPFGTKERK</sequence>
<comment type="caution">
    <text evidence="2">The sequence shown here is derived from an EMBL/GenBank/DDBJ whole genome shotgun (WGS) entry which is preliminary data.</text>
</comment>
<organism evidence="2 3">
    <name type="scientific">Cohnella xylanilytica</name>
    <dbReference type="NCBI Taxonomy" id="557555"/>
    <lineage>
        <taxon>Bacteria</taxon>
        <taxon>Bacillati</taxon>
        <taxon>Bacillota</taxon>
        <taxon>Bacilli</taxon>
        <taxon>Bacillales</taxon>
        <taxon>Paenibacillaceae</taxon>
        <taxon>Cohnella</taxon>
    </lineage>
</organism>
<dbReference type="InterPro" id="IPR038501">
    <property type="entry name" value="Spore_GerAC_C_sf"/>
</dbReference>
<dbReference type="Pfam" id="PF05504">
    <property type="entry name" value="Spore_GerAC"/>
    <property type="match status" value="1"/>
</dbReference>
<accession>A0A841TRX2</accession>
<dbReference type="InterPro" id="IPR046953">
    <property type="entry name" value="Spore_GerAC-like_C"/>
</dbReference>
<reference evidence="2 3" key="1">
    <citation type="submission" date="2020-08" db="EMBL/GenBank/DDBJ databases">
        <title>Cohnella phylogeny.</title>
        <authorList>
            <person name="Dunlap C."/>
        </authorList>
    </citation>
    <scope>NUCLEOTIDE SEQUENCE [LARGE SCALE GENOMIC DNA]</scope>
    <source>
        <strain evidence="2 3">DSM 25239</strain>
    </source>
</reference>
<proteinExistence type="predicted"/>
<evidence type="ECO:0000259" key="1">
    <source>
        <dbReference type="Pfam" id="PF05504"/>
    </source>
</evidence>